<organism evidence="4 5">
    <name type="scientific">Penaeus vannamei</name>
    <name type="common">Whiteleg shrimp</name>
    <name type="synonym">Litopenaeus vannamei</name>
    <dbReference type="NCBI Taxonomy" id="6689"/>
    <lineage>
        <taxon>Eukaryota</taxon>
        <taxon>Metazoa</taxon>
        <taxon>Ecdysozoa</taxon>
        <taxon>Arthropoda</taxon>
        <taxon>Crustacea</taxon>
        <taxon>Multicrustacea</taxon>
        <taxon>Malacostraca</taxon>
        <taxon>Eumalacostraca</taxon>
        <taxon>Eucarida</taxon>
        <taxon>Decapoda</taxon>
        <taxon>Dendrobranchiata</taxon>
        <taxon>Penaeoidea</taxon>
        <taxon>Penaeidae</taxon>
        <taxon>Penaeus</taxon>
    </lineage>
</organism>
<dbReference type="Pfam" id="PF04572">
    <property type="entry name" value="Gb3_synth"/>
    <property type="match status" value="1"/>
</dbReference>
<keyword evidence="2 4" id="KW-0808">Transferase</keyword>
<dbReference type="InterPro" id="IPR029044">
    <property type="entry name" value="Nucleotide-diphossugar_trans"/>
</dbReference>
<evidence type="ECO:0000256" key="2">
    <source>
        <dbReference type="ARBA" id="ARBA00022679"/>
    </source>
</evidence>
<evidence type="ECO:0000313" key="4">
    <source>
        <dbReference type="EMBL" id="ROT66524.1"/>
    </source>
</evidence>
<dbReference type="InterPro" id="IPR051981">
    <property type="entry name" value="Glycosyltransf_32"/>
</dbReference>
<gene>
    <name evidence="4" type="ORF">C7M84_015450</name>
</gene>
<dbReference type="InterPro" id="IPR007652">
    <property type="entry name" value="A1-4-GlycosylTfrase_dom"/>
</dbReference>
<dbReference type="PANTHER" id="PTHR12042:SF21">
    <property type="entry name" value="ALPHA1,4-GALACTOSYLTRANSFERASE 1-RELATED"/>
    <property type="match status" value="1"/>
</dbReference>
<sequence length="319" mass="36543">MLYLTSEPLQCRKASEAHTRNKNSRHVMTSHIYTSGVLLHLRRKAEESLGRLKDLQNSPIKCYAHENPTAKVWYHTTSPLIDNGDGLITNLEEAYENLKVVGTDLTRIFNGTPCEKVFMAGKWAHNTPWPANNISNLLRNVMLWLWGGLNSDTDCICVRNLTHIRNMISYDEEDKEVNNAIMHFDAGHPFTYELMVYLKENFKVATWGVNSPGAATAIAKKVCGTEDLNEILLHHCANVTLRPLKEMQLFGWPDWNNYFQDNNGERFAEEHQDAFIVHLYNKLSQRTPVAIGNRSIYDEIAKAHCPITYAAAKRRAYFF</sequence>
<dbReference type="GO" id="GO:0016020">
    <property type="term" value="C:membrane"/>
    <property type="evidence" value="ECO:0007669"/>
    <property type="project" value="GOC"/>
</dbReference>
<feature type="domain" description="Alpha 1,4-glycosyltransferase" evidence="3">
    <location>
        <begin position="183"/>
        <end position="312"/>
    </location>
</feature>
<protein>
    <submittedName>
        <fullName evidence="4">Lactosylceramide 4-alpha-galactosyltransferase</fullName>
    </submittedName>
</protein>
<evidence type="ECO:0000256" key="1">
    <source>
        <dbReference type="ARBA" id="ARBA00009003"/>
    </source>
</evidence>
<keyword evidence="4" id="KW-0328">Glycosyltransferase</keyword>
<evidence type="ECO:0000313" key="5">
    <source>
        <dbReference type="Proteomes" id="UP000283509"/>
    </source>
</evidence>
<proteinExistence type="inferred from homology"/>
<dbReference type="STRING" id="6689.A0A423SQT0"/>
<accession>A0A423SQT0</accession>
<dbReference type="OrthoDB" id="409543at2759"/>
<evidence type="ECO:0000259" key="3">
    <source>
        <dbReference type="Pfam" id="PF04572"/>
    </source>
</evidence>
<dbReference type="Gene3D" id="3.90.550.20">
    <property type="match status" value="1"/>
</dbReference>
<dbReference type="EMBL" id="QCYY01002922">
    <property type="protein sequence ID" value="ROT66524.1"/>
    <property type="molecule type" value="Genomic_DNA"/>
</dbReference>
<comment type="similarity">
    <text evidence="1">Belongs to the glycosyltransferase 32 family.</text>
</comment>
<name>A0A423SQT0_PENVA</name>
<reference evidence="4 5" key="2">
    <citation type="submission" date="2019-01" db="EMBL/GenBank/DDBJ databases">
        <title>The decoding of complex shrimp genome reveals the adaptation for benthos swimmer, frequently molting mechanism and breeding impact on genome.</title>
        <authorList>
            <person name="Sun Y."/>
            <person name="Gao Y."/>
            <person name="Yu Y."/>
        </authorList>
    </citation>
    <scope>NUCLEOTIDE SEQUENCE [LARGE SCALE GENOMIC DNA]</scope>
    <source>
        <tissue evidence="4">Muscle</tissue>
    </source>
</reference>
<dbReference type="GO" id="GO:0006688">
    <property type="term" value="P:glycosphingolipid biosynthetic process"/>
    <property type="evidence" value="ECO:0007669"/>
    <property type="project" value="TreeGrafter"/>
</dbReference>
<reference evidence="4 5" key="1">
    <citation type="submission" date="2018-04" db="EMBL/GenBank/DDBJ databases">
        <authorList>
            <person name="Zhang X."/>
            <person name="Yuan J."/>
            <person name="Li F."/>
            <person name="Xiang J."/>
        </authorList>
    </citation>
    <scope>NUCLEOTIDE SEQUENCE [LARGE SCALE GENOMIC DNA]</scope>
    <source>
        <tissue evidence="4">Muscle</tissue>
    </source>
</reference>
<dbReference type="GO" id="GO:0016758">
    <property type="term" value="F:hexosyltransferase activity"/>
    <property type="evidence" value="ECO:0007669"/>
    <property type="project" value="TreeGrafter"/>
</dbReference>
<comment type="caution">
    <text evidence="4">The sequence shown here is derived from an EMBL/GenBank/DDBJ whole genome shotgun (WGS) entry which is preliminary data.</text>
</comment>
<dbReference type="Proteomes" id="UP000283509">
    <property type="component" value="Unassembled WGS sequence"/>
</dbReference>
<dbReference type="AlphaFoldDB" id="A0A423SQT0"/>
<dbReference type="SUPFAM" id="SSF53448">
    <property type="entry name" value="Nucleotide-diphospho-sugar transferases"/>
    <property type="match status" value="1"/>
</dbReference>
<keyword evidence="5" id="KW-1185">Reference proteome</keyword>
<dbReference type="PANTHER" id="PTHR12042">
    <property type="entry name" value="LACTOSYLCERAMIDE 4-ALPHA-GALACTOSYLTRANSFERASE ALPHA- 1,4-GALACTOSYLTRANSFERASE"/>
    <property type="match status" value="1"/>
</dbReference>